<proteinExistence type="predicted"/>
<reference evidence="1 2" key="1">
    <citation type="journal article" date="2010" name="Stand. Genomic Sci.">
        <title>Complete genome sequence of Conexibacter woesei type strain (ID131577).</title>
        <authorList>
            <person name="Pukall R."/>
            <person name="Lapidus A."/>
            <person name="Glavina Del Rio T."/>
            <person name="Copeland A."/>
            <person name="Tice H."/>
            <person name="Cheng J.-F."/>
            <person name="Lucas S."/>
            <person name="Chen F."/>
            <person name="Nolan M."/>
            <person name="Bruce D."/>
            <person name="Goodwin L."/>
            <person name="Pitluck S."/>
            <person name="Mavromatis K."/>
            <person name="Ivanova N."/>
            <person name="Ovchinnikova G."/>
            <person name="Pati A."/>
            <person name="Chen A."/>
            <person name="Palaniappan K."/>
            <person name="Land M."/>
            <person name="Hauser L."/>
            <person name="Chang Y.-J."/>
            <person name="Jeffries C.D."/>
            <person name="Chain P."/>
            <person name="Meincke L."/>
            <person name="Sims D."/>
            <person name="Brettin T."/>
            <person name="Detter J.C."/>
            <person name="Rohde M."/>
            <person name="Goeker M."/>
            <person name="Bristow J."/>
            <person name="Eisen J.A."/>
            <person name="Markowitz V."/>
            <person name="Kyrpides N.C."/>
            <person name="Klenk H.-P."/>
            <person name="Hugenholtz P."/>
        </authorList>
    </citation>
    <scope>NUCLEOTIDE SEQUENCE [LARGE SCALE GENOMIC DNA]</scope>
    <source>
        <strain evidence="2">DSM 14684 / CIP 108061 / JCM 11494 / NBRC 100937 / ID131577</strain>
    </source>
</reference>
<gene>
    <name evidence="1" type="ordered locus">Cwoe_1739</name>
</gene>
<accession>D3F1Z1</accession>
<dbReference type="KEGG" id="cwo:Cwoe_1739"/>
<evidence type="ECO:0000313" key="2">
    <source>
        <dbReference type="Proteomes" id="UP000008229"/>
    </source>
</evidence>
<dbReference type="RefSeq" id="WP_012933217.1">
    <property type="nucleotide sequence ID" value="NC_013739.1"/>
</dbReference>
<dbReference type="STRING" id="469383.Cwoe_1739"/>
<dbReference type="Proteomes" id="UP000008229">
    <property type="component" value="Chromosome"/>
</dbReference>
<evidence type="ECO:0000313" key="1">
    <source>
        <dbReference type="EMBL" id="ADB50166.1"/>
    </source>
</evidence>
<name>D3F1Z1_CONWI</name>
<organism evidence="1 2">
    <name type="scientific">Conexibacter woesei (strain DSM 14684 / CCUG 47730 / CIP 108061 / JCM 11494 / NBRC 100937 / ID131577)</name>
    <dbReference type="NCBI Taxonomy" id="469383"/>
    <lineage>
        <taxon>Bacteria</taxon>
        <taxon>Bacillati</taxon>
        <taxon>Actinomycetota</taxon>
        <taxon>Thermoleophilia</taxon>
        <taxon>Solirubrobacterales</taxon>
        <taxon>Conexibacteraceae</taxon>
        <taxon>Conexibacter</taxon>
    </lineage>
</organism>
<dbReference type="AlphaFoldDB" id="D3F1Z1"/>
<dbReference type="HOGENOM" id="CLU_1774224_0_0_11"/>
<reference evidence="2" key="2">
    <citation type="submission" date="2010-01" db="EMBL/GenBank/DDBJ databases">
        <title>The complete genome of Conexibacter woesei DSM 14684.</title>
        <authorList>
            <consortium name="US DOE Joint Genome Institute (JGI-PGF)"/>
            <person name="Lucas S."/>
            <person name="Copeland A."/>
            <person name="Lapidus A."/>
            <person name="Glavina del Rio T."/>
            <person name="Dalin E."/>
            <person name="Tice H."/>
            <person name="Bruce D."/>
            <person name="Goodwin L."/>
            <person name="Pitluck S."/>
            <person name="Kyrpides N."/>
            <person name="Mavromatis K."/>
            <person name="Ivanova N."/>
            <person name="Mikhailova N."/>
            <person name="Chertkov O."/>
            <person name="Brettin T."/>
            <person name="Detter J.C."/>
            <person name="Han C."/>
            <person name="Larimer F."/>
            <person name="Land M."/>
            <person name="Hauser L."/>
            <person name="Markowitz V."/>
            <person name="Cheng J.-F."/>
            <person name="Hugenholtz P."/>
            <person name="Woyke T."/>
            <person name="Wu D."/>
            <person name="Pukall R."/>
            <person name="Steenblock K."/>
            <person name="Schneider S."/>
            <person name="Klenk H.-P."/>
            <person name="Eisen J.A."/>
        </authorList>
    </citation>
    <scope>NUCLEOTIDE SEQUENCE [LARGE SCALE GENOMIC DNA]</scope>
    <source>
        <strain evidence="2">DSM 14684 / CIP 108061 / JCM 11494 / NBRC 100937 / ID131577</strain>
    </source>
</reference>
<protein>
    <submittedName>
        <fullName evidence="1">Uncharacterized protein</fullName>
    </submittedName>
</protein>
<dbReference type="EMBL" id="CP001854">
    <property type="protein sequence ID" value="ADB50166.1"/>
    <property type="molecule type" value="Genomic_DNA"/>
</dbReference>
<sequence length="146" mass="15687">MSFRESTLTGEWQFSAVLRVENIDVPGEWDSVDGGDTTSDTRSYRAGGAVNPEALPAAAATGDVILERAYRGTIDGRVRSELGGNIGRPAMVTVYAQDKNRNPVPGTSETIRGILKEVTRPAFRSEGDGTALYRVVVAPHGHWTPS</sequence>
<keyword evidence="2" id="KW-1185">Reference proteome</keyword>